<dbReference type="AlphaFoldDB" id="A0A163M2P6"/>
<dbReference type="InParanoid" id="A0A163M2P6"/>
<dbReference type="PROSITE" id="PS51257">
    <property type="entry name" value="PROKAR_LIPOPROTEIN"/>
    <property type="match status" value="1"/>
</dbReference>
<feature type="chain" id="PRO_5007844108" description="Glycine zipper 2TM domain-containing protein" evidence="1">
    <location>
        <begin position="20"/>
        <end position="89"/>
    </location>
</feature>
<accession>A0A163M2P6</accession>
<name>A0A163M2P6_ABSGL</name>
<sequence>MVMKLTLLAIVLAACLVIAVPVSYKDAVGASSAALIIHKNLAKREGPANFLGEATGGGIGGAIGGAIEDVRNGLQGRALIIEVAKRGAV</sequence>
<reference evidence="2" key="1">
    <citation type="submission" date="2016-04" db="EMBL/GenBank/DDBJ databases">
        <authorList>
            <person name="Evans L.H."/>
            <person name="Alamgir A."/>
            <person name="Owens N."/>
            <person name="Weber N.D."/>
            <person name="Virtaneva K."/>
            <person name="Barbian K."/>
            <person name="Babar A."/>
            <person name="Rosenke K."/>
        </authorList>
    </citation>
    <scope>NUCLEOTIDE SEQUENCE [LARGE SCALE GENOMIC DNA]</scope>
    <source>
        <strain evidence="2">CBS 101.48</strain>
    </source>
</reference>
<evidence type="ECO:0008006" key="4">
    <source>
        <dbReference type="Google" id="ProtNLM"/>
    </source>
</evidence>
<evidence type="ECO:0000313" key="3">
    <source>
        <dbReference type="Proteomes" id="UP000078561"/>
    </source>
</evidence>
<proteinExistence type="predicted"/>
<gene>
    <name evidence="2" type="primary">ABSGL_06441.1 scaffold 8356</name>
</gene>
<keyword evidence="1" id="KW-0732">Signal</keyword>
<protein>
    <recommendedName>
        <fullName evidence="4">Glycine zipper 2TM domain-containing protein</fullName>
    </recommendedName>
</protein>
<dbReference type="EMBL" id="LT553414">
    <property type="protein sequence ID" value="SAM00718.1"/>
    <property type="molecule type" value="Genomic_DNA"/>
</dbReference>
<organism evidence="2">
    <name type="scientific">Absidia glauca</name>
    <name type="common">Pin mould</name>
    <dbReference type="NCBI Taxonomy" id="4829"/>
    <lineage>
        <taxon>Eukaryota</taxon>
        <taxon>Fungi</taxon>
        <taxon>Fungi incertae sedis</taxon>
        <taxon>Mucoromycota</taxon>
        <taxon>Mucoromycotina</taxon>
        <taxon>Mucoromycetes</taxon>
        <taxon>Mucorales</taxon>
        <taxon>Cunninghamellaceae</taxon>
        <taxon>Absidia</taxon>
    </lineage>
</organism>
<dbReference type="Proteomes" id="UP000078561">
    <property type="component" value="Unassembled WGS sequence"/>
</dbReference>
<feature type="signal peptide" evidence="1">
    <location>
        <begin position="1"/>
        <end position="19"/>
    </location>
</feature>
<evidence type="ECO:0000256" key="1">
    <source>
        <dbReference type="SAM" id="SignalP"/>
    </source>
</evidence>
<evidence type="ECO:0000313" key="2">
    <source>
        <dbReference type="EMBL" id="SAM00718.1"/>
    </source>
</evidence>
<keyword evidence="3" id="KW-1185">Reference proteome</keyword>